<name>A0A1V6QS26_9EURO</name>
<proteinExistence type="predicted"/>
<accession>A0A1V6QS26</accession>
<gene>
    <name evidence="1" type="ORF">PENSOL_c045G01799</name>
</gene>
<comment type="caution">
    <text evidence="1">The sequence shown here is derived from an EMBL/GenBank/DDBJ whole genome shotgun (WGS) entry which is preliminary data.</text>
</comment>
<keyword evidence="2" id="KW-1185">Reference proteome</keyword>
<dbReference type="Proteomes" id="UP000191612">
    <property type="component" value="Unassembled WGS sequence"/>
</dbReference>
<dbReference type="EMBL" id="MDYO01000045">
    <property type="protein sequence ID" value="OQD92030.1"/>
    <property type="molecule type" value="Genomic_DNA"/>
</dbReference>
<protein>
    <submittedName>
        <fullName evidence="1">Uncharacterized protein</fullName>
    </submittedName>
</protein>
<reference evidence="2" key="1">
    <citation type="journal article" date="2017" name="Nat. Microbiol.">
        <title>Global analysis of biosynthetic gene clusters reveals vast potential of secondary metabolite production in Penicillium species.</title>
        <authorList>
            <person name="Nielsen J.C."/>
            <person name="Grijseels S."/>
            <person name="Prigent S."/>
            <person name="Ji B."/>
            <person name="Dainat J."/>
            <person name="Nielsen K.F."/>
            <person name="Frisvad J.C."/>
            <person name="Workman M."/>
            <person name="Nielsen J."/>
        </authorList>
    </citation>
    <scope>NUCLEOTIDE SEQUENCE [LARGE SCALE GENOMIC DNA]</scope>
    <source>
        <strain evidence="2">IBT 29525</strain>
    </source>
</reference>
<dbReference type="OrthoDB" id="4499271at2759"/>
<evidence type="ECO:0000313" key="1">
    <source>
        <dbReference type="EMBL" id="OQD92030.1"/>
    </source>
</evidence>
<sequence length="152" mass="16480">MAPAQFVFSFGSAPSPPPSEEALKVIKDQARPAADVARILDEAQVPNILWGGLPQGLVARWDEHEKDVEFITLDHLITMASNALIAAGFTPCSDPDCREVHSKKMDALLLRCIFTSRLNILNMGCYGCTPSLAISGGFQTLNQALLLQMIPT</sequence>
<dbReference type="AlphaFoldDB" id="A0A1V6QS26"/>
<organism evidence="1 2">
    <name type="scientific">Penicillium solitum</name>
    <dbReference type="NCBI Taxonomy" id="60172"/>
    <lineage>
        <taxon>Eukaryota</taxon>
        <taxon>Fungi</taxon>
        <taxon>Dikarya</taxon>
        <taxon>Ascomycota</taxon>
        <taxon>Pezizomycotina</taxon>
        <taxon>Eurotiomycetes</taxon>
        <taxon>Eurotiomycetidae</taxon>
        <taxon>Eurotiales</taxon>
        <taxon>Aspergillaceae</taxon>
        <taxon>Penicillium</taxon>
    </lineage>
</organism>
<evidence type="ECO:0000313" key="2">
    <source>
        <dbReference type="Proteomes" id="UP000191612"/>
    </source>
</evidence>